<evidence type="ECO:0000313" key="3">
    <source>
        <dbReference type="Proteomes" id="UP000802392"/>
    </source>
</evidence>
<proteinExistence type="predicted"/>
<organism evidence="2 3">
    <name type="scientific">Paenarthrobacter ilicis</name>
    <dbReference type="NCBI Taxonomy" id="43665"/>
    <lineage>
        <taxon>Bacteria</taxon>
        <taxon>Bacillati</taxon>
        <taxon>Actinomycetota</taxon>
        <taxon>Actinomycetes</taxon>
        <taxon>Micrococcales</taxon>
        <taxon>Micrococcaceae</taxon>
        <taxon>Paenarthrobacter</taxon>
    </lineage>
</organism>
<reference evidence="2 3" key="1">
    <citation type="submission" date="2020-03" db="EMBL/GenBank/DDBJ databases">
        <title>Genomic Encyclopedia of Type Strains, Phase III (KMG-III): the genomes of soil and plant-associated and newly described type strains.</title>
        <authorList>
            <person name="Whitman W."/>
        </authorList>
    </citation>
    <scope>NUCLEOTIDE SEQUENCE [LARGE SCALE GENOMIC DNA]</scope>
    <source>
        <strain evidence="2 3">CECT 4207</strain>
    </source>
</reference>
<evidence type="ECO:0000256" key="1">
    <source>
        <dbReference type="SAM" id="MobiDB-lite"/>
    </source>
</evidence>
<dbReference type="RefSeq" id="WP_167268057.1">
    <property type="nucleotide sequence ID" value="NZ_BAAAVO010000009.1"/>
</dbReference>
<feature type="compositionally biased region" description="Basic and acidic residues" evidence="1">
    <location>
        <begin position="125"/>
        <end position="141"/>
    </location>
</feature>
<feature type="region of interest" description="Disordered" evidence="1">
    <location>
        <begin position="118"/>
        <end position="141"/>
    </location>
</feature>
<evidence type="ECO:0000313" key="2">
    <source>
        <dbReference type="EMBL" id="NIJ02640.1"/>
    </source>
</evidence>
<feature type="compositionally biased region" description="Basic and acidic residues" evidence="1">
    <location>
        <begin position="22"/>
        <end position="31"/>
    </location>
</feature>
<dbReference type="Proteomes" id="UP000802392">
    <property type="component" value="Unassembled WGS sequence"/>
</dbReference>
<name>A0ABX0TJC3_9MICC</name>
<comment type="caution">
    <text evidence="2">The sequence shown here is derived from an EMBL/GenBank/DDBJ whole genome shotgun (WGS) entry which is preliminary data.</text>
</comment>
<feature type="region of interest" description="Disordered" evidence="1">
    <location>
        <begin position="19"/>
        <end position="51"/>
    </location>
</feature>
<accession>A0ABX0TJC3</accession>
<sequence length="141" mass="14980">MPELVATATYEERSFLSNQARNDFKANDRTDLLPGPQPFSPTSVEPGGKDRTLVRGCTTLNWETDTGSLPQEPGPSVGIILVISGSETSGLRLNNVISAPQADCSAATYSLGLFDPAPAPSAVKNPEDIAKALTDEQHDRP</sequence>
<gene>
    <name evidence="2" type="ORF">FHR86_002984</name>
</gene>
<dbReference type="EMBL" id="JAAOZD010000006">
    <property type="protein sequence ID" value="NIJ02640.1"/>
    <property type="molecule type" value="Genomic_DNA"/>
</dbReference>
<keyword evidence="3" id="KW-1185">Reference proteome</keyword>
<protein>
    <submittedName>
        <fullName evidence="2">Uncharacterized protein</fullName>
    </submittedName>
</protein>